<dbReference type="GO" id="GO:0005737">
    <property type="term" value="C:cytoplasm"/>
    <property type="evidence" value="ECO:0007669"/>
    <property type="project" value="TreeGrafter"/>
</dbReference>
<gene>
    <name evidence="8" type="ORF">D9757_013196</name>
</gene>
<evidence type="ECO:0000256" key="5">
    <source>
        <dbReference type="ARBA" id="ARBA00022801"/>
    </source>
</evidence>
<keyword evidence="4" id="KW-0833">Ubl conjugation pathway</keyword>
<feature type="compositionally biased region" description="Acidic residues" evidence="6">
    <location>
        <begin position="439"/>
        <end position="451"/>
    </location>
</feature>
<keyword evidence="5" id="KW-0378">Hydrolase</keyword>
<dbReference type="InterPro" id="IPR051947">
    <property type="entry name" value="Sentrin-specific_protease"/>
</dbReference>
<accession>A0A8H5FVK1</accession>
<feature type="region of interest" description="Disordered" evidence="6">
    <location>
        <begin position="920"/>
        <end position="963"/>
    </location>
</feature>
<dbReference type="Pfam" id="PF02902">
    <property type="entry name" value="Peptidase_C48"/>
    <property type="match status" value="1"/>
</dbReference>
<dbReference type="GO" id="GO:0016926">
    <property type="term" value="P:protein desumoylation"/>
    <property type="evidence" value="ECO:0007669"/>
    <property type="project" value="TreeGrafter"/>
</dbReference>
<feature type="compositionally biased region" description="Basic and acidic residues" evidence="6">
    <location>
        <begin position="418"/>
        <end position="437"/>
    </location>
</feature>
<keyword evidence="2" id="KW-0597">Phosphoprotein</keyword>
<feature type="region of interest" description="Disordered" evidence="6">
    <location>
        <begin position="404"/>
        <end position="471"/>
    </location>
</feature>
<protein>
    <recommendedName>
        <fullName evidence="7">Ubiquitin-like protease family profile domain-containing protein</fullName>
    </recommendedName>
</protein>
<dbReference type="PANTHER" id="PTHR46896:SF3">
    <property type="entry name" value="FI06413P-RELATED"/>
    <property type="match status" value="1"/>
</dbReference>
<dbReference type="GO" id="GO:0070139">
    <property type="term" value="F:SUMO-specific endopeptidase activity"/>
    <property type="evidence" value="ECO:0007669"/>
    <property type="project" value="TreeGrafter"/>
</dbReference>
<evidence type="ECO:0000256" key="2">
    <source>
        <dbReference type="ARBA" id="ARBA00022553"/>
    </source>
</evidence>
<dbReference type="InterPro" id="IPR038765">
    <property type="entry name" value="Papain-like_cys_pep_sf"/>
</dbReference>
<feature type="region of interest" description="Disordered" evidence="6">
    <location>
        <begin position="836"/>
        <end position="886"/>
    </location>
</feature>
<dbReference type="EMBL" id="JAACJN010000296">
    <property type="protein sequence ID" value="KAF5350307.1"/>
    <property type="molecule type" value="Genomic_DNA"/>
</dbReference>
<feature type="compositionally biased region" description="Low complexity" evidence="6">
    <location>
        <begin position="859"/>
        <end position="880"/>
    </location>
</feature>
<feature type="region of interest" description="Disordered" evidence="6">
    <location>
        <begin position="1629"/>
        <end position="1651"/>
    </location>
</feature>
<dbReference type="InterPro" id="IPR046521">
    <property type="entry name" value="DUF6698"/>
</dbReference>
<name>A0A8H5FVK1_9AGAR</name>
<evidence type="ECO:0000313" key="8">
    <source>
        <dbReference type="EMBL" id="KAF5350307.1"/>
    </source>
</evidence>
<feature type="compositionally biased region" description="Basic and acidic residues" evidence="6">
    <location>
        <begin position="836"/>
        <end position="846"/>
    </location>
</feature>
<evidence type="ECO:0000256" key="6">
    <source>
        <dbReference type="SAM" id="MobiDB-lite"/>
    </source>
</evidence>
<dbReference type="Gene3D" id="3.40.395.10">
    <property type="entry name" value="Adenoviral Proteinase, Chain A"/>
    <property type="match status" value="1"/>
</dbReference>
<sequence>MYLKAHVEAHNIKRDDTPDVPTITQVLSREIPRNKFTGFRLPELDNTTKGTTQKYPATTPTRKLQPKPRANKAPPNSFTGFQIPKLNDMLPSETPTFSPLSFNSPTPSFLPDNIGVAPLPSQDTSTSQRLFKFPIEFSPLRLRSIIRGIKETDITRLDRDKYLNDTLIEYGLLFWHYDLRMRNPALGELVHVFNSFFYHQLCVFGPSEGYERVKTWTSSNKFEVDIFAKDFVIVPINESFHWYLAIIHRPKFILPYYLDSPTSPFHPQGSEIAPIEINDEVLIPPPTSQTIIYILDSLGIKHPRVASRLTSYLQSSAKEKHGCSNTLRAVERHIKLFVERIVNSSDSLVYNEKEWDIDRLIDYRTRMKRHDGVIKSSPCVGILPQRDFPSSIARIALSMAPNTFSKESAGRKPKRRLKDGEESSSKRRKLIESKINVDIESEIDSGSESDSDNGSSSDSEDDSSKRKKKKNKSRMIMFTSFIKLARIMPGLCHPQPAFLQIFQAGLEDASQIEPNQLCELSDDPTEINALLDSYDFMKQRIGENRFNKLLLKAIKMNLLDRLICKMNGQVSDVISQDVRDLKDTILQYVEDTLGEELVPRIPPDVKKANTRGFHHIQLARLLVPATKLDPFLVDPVSFCAKYLEDELDDGRILASQPPSFFYPDLGVSVSNDFDLIFDGLLQGWLVLQTMIRLFLGAANAQKFRENFKDVRQGTGAGTKFKVKRTGKAWKHRITSISFQMIAYTTFIIRHSLSSCDDRRSEEGGVVKTEAFDVLMSLAQDPALYNQAFFNSLEAFYKTHVGWMLPQEKKSSLLNEWDPQCGLNIMAHVLKKKAEKVAEEERQKAEASKAIQQQTTETPSDTPTSADDNNSSSARSSLTPPDSSPELIASSQTAFDAIEFEDASPVSLKLTALALSSSRASKTSWKHTVDSKDIEEGNTHSKDVRKKANAKSKPKSDVASQQSSSQITSTFDTFFPDAHGFEIKGPIFNSYLTPPSPQSTSQLTAISSSSLDTTHHYAESSKSKRFIESEVYASLLLLRGKGYPMWRPRSRNSRLPDIHKREGIQIGDLGFINDSGGFEYLFNICHSADHEVNAGRVPQEFKPLLDIDLDDVADNAEEYEPGSHVASNPHRIHKSKIESERTQLQYGGIFFICDETRIYLLVRNVPNEVGAGFSFSSSTNKGAVLILPEGGKRVDHRQHSKFYNYAAEFARSWYQHINGPLARGIQNGSLYLVTGYDKARAWGVACFDDDSEDASANISMDFVPKPSTPGKAPKYWFPRCRGASTSSDSDDVFENQSGAVFLRGFKIAIRDSWLFPQVPEVTYISTLDADSLLPRHPSRTHLGPGSLIPWRWPLLSSLAAHDHGPQEQEAIITSIPSRHQAYHPSDAINRWKLRNNDVDVVITHDNEWAPLILPDDERIPEDEELITRMINFHLDQILLPHGKGDQEVEKVIELNDIALALDEITSTGELVIPEGPSTDFGTAPMNEHQPEGSPLDLSRSLHSDLSTLRIEYKKVAKQHRGPPLTRRVRYWDIMYQEEEAYFDRADDGFNKLRSILRPSNYSTLRNWQYKQDEDIHISLLRQLKATGQYNSRALDRLFSVLYMNRHSLLKDARLTQSVKSILRYVTQVDTNKNKNHDRNERRRGSSGPIRETAYPMSKYDIRHTDTEYYTTPRRTSAQDLKVRNWLLKRRDYDDYGMPTGSPVFTDKVLNRTPTWNQRMGDNPGRRGDHDRCPQDMSTARTPASIGSYADAEVLNRTIWPQMTSFQEDGNRINDLSQDILPNPLASVGSDTEVPKWTQTWRSQHVLVVIAIIFLKAHDAQQAQPVFIGSDNGIRTWLGQGQEQRNRLTANTYHIPTLAQLEDLTSESATEMVTDDLQLRRITFENYLIPRTNEMHIHVHRRGIELGEITLKQKEDIRYGDVLESLYNLVSKQQWTRRHLSEEELDGICRLTGHIREHTVVDPNQPMANKWLLEGLKHVGGKVWILALEDYSIPFYSDRHLEIGTENTDEAHLSTCTTETRSDILANAGKIGHEIENGEV</sequence>
<evidence type="ECO:0000256" key="4">
    <source>
        <dbReference type="ARBA" id="ARBA00022786"/>
    </source>
</evidence>
<dbReference type="PANTHER" id="PTHR46896">
    <property type="entry name" value="SENTRIN-SPECIFIC PROTEASE"/>
    <property type="match status" value="1"/>
</dbReference>
<evidence type="ECO:0000256" key="1">
    <source>
        <dbReference type="ARBA" id="ARBA00005234"/>
    </source>
</evidence>
<dbReference type="GO" id="GO:0006508">
    <property type="term" value="P:proteolysis"/>
    <property type="evidence" value="ECO:0007669"/>
    <property type="project" value="UniProtKB-KW"/>
</dbReference>
<dbReference type="OrthoDB" id="3222453at2759"/>
<feature type="compositionally biased region" description="Basic and acidic residues" evidence="6">
    <location>
        <begin position="1630"/>
        <end position="1642"/>
    </location>
</feature>
<feature type="compositionally biased region" description="Basic residues" evidence="6">
    <location>
        <begin position="942"/>
        <end position="952"/>
    </location>
</feature>
<feature type="region of interest" description="Disordered" evidence="6">
    <location>
        <begin position="40"/>
        <end position="77"/>
    </location>
</feature>
<comment type="similarity">
    <text evidence="1">Belongs to the peptidase C48 family.</text>
</comment>
<keyword evidence="9" id="KW-1185">Reference proteome</keyword>
<dbReference type="InterPro" id="IPR003653">
    <property type="entry name" value="Peptidase_C48_C"/>
</dbReference>
<dbReference type="GO" id="GO:0005634">
    <property type="term" value="C:nucleus"/>
    <property type="evidence" value="ECO:0007669"/>
    <property type="project" value="TreeGrafter"/>
</dbReference>
<feature type="region of interest" description="Disordered" evidence="6">
    <location>
        <begin position="1712"/>
        <end position="1740"/>
    </location>
</feature>
<dbReference type="Proteomes" id="UP000518752">
    <property type="component" value="Unassembled WGS sequence"/>
</dbReference>
<organism evidence="8 9">
    <name type="scientific">Collybiopsis confluens</name>
    <dbReference type="NCBI Taxonomy" id="2823264"/>
    <lineage>
        <taxon>Eukaryota</taxon>
        <taxon>Fungi</taxon>
        <taxon>Dikarya</taxon>
        <taxon>Basidiomycota</taxon>
        <taxon>Agaricomycotina</taxon>
        <taxon>Agaricomycetes</taxon>
        <taxon>Agaricomycetidae</taxon>
        <taxon>Agaricales</taxon>
        <taxon>Marasmiineae</taxon>
        <taxon>Omphalotaceae</taxon>
        <taxon>Collybiopsis</taxon>
    </lineage>
</organism>
<dbReference type="SUPFAM" id="SSF54001">
    <property type="entry name" value="Cysteine proteinases"/>
    <property type="match status" value="1"/>
</dbReference>
<dbReference type="Pfam" id="PF20414">
    <property type="entry name" value="DUF6698"/>
    <property type="match status" value="1"/>
</dbReference>
<dbReference type="PROSITE" id="PS50600">
    <property type="entry name" value="ULP_PROTEASE"/>
    <property type="match status" value="1"/>
</dbReference>
<evidence type="ECO:0000259" key="7">
    <source>
        <dbReference type="PROSITE" id="PS50600"/>
    </source>
</evidence>
<feature type="compositionally biased region" description="Basic and acidic residues" evidence="6">
    <location>
        <begin position="926"/>
        <end position="941"/>
    </location>
</feature>
<reference evidence="8 9" key="1">
    <citation type="journal article" date="2020" name="ISME J.">
        <title>Uncovering the hidden diversity of litter-decomposition mechanisms in mushroom-forming fungi.</title>
        <authorList>
            <person name="Floudas D."/>
            <person name="Bentzer J."/>
            <person name="Ahren D."/>
            <person name="Johansson T."/>
            <person name="Persson P."/>
            <person name="Tunlid A."/>
        </authorList>
    </citation>
    <scope>NUCLEOTIDE SEQUENCE [LARGE SCALE GENOMIC DNA]</scope>
    <source>
        <strain evidence="8 9">CBS 406.79</strain>
    </source>
</reference>
<feature type="compositionally biased region" description="Polar residues" evidence="6">
    <location>
        <begin position="45"/>
        <end position="62"/>
    </location>
</feature>
<feature type="compositionally biased region" description="Polar residues" evidence="6">
    <location>
        <begin position="849"/>
        <end position="858"/>
    </location>
</feature>
<comment type="caution">
    <text evidence="8">The sequence shown here is derived from an EMBL/GenBank/DDBJ whole genome shotgun (WGS) entry which is preliminary data.</text>
</comment>
<feature type="compositionally biased region" description="Basic and acidic residues" evidence="6">
    <location>
        <begin position="1722"/>
        <end position="1732"/>
    </location>
</feature>
<feature type="domain" description="Ubiquitin-like protease family profile" evidence="7">
    <location>
        <begin position="147"/>
        <end position="831"/>
    </location>
</feature>
<evidence type="ECO:0000313" key="9">
    <source>
        <dbReference type="Proteomes" id="UP000518752"/>
    </source>
</evidence>
<evidence type="ECO:0000256" key="3">
    <source>
        <dbReference type="ARBA" id="ARBA00022670"/>
    </source>
</evidence>
<keyword evidence="3" id="KW-0645">Protease</keyword>
<proteinExistence type="inferred from homology"/>